<evidence type="ECO:0000259" key="1">
    <source>
        <dbReference type="SMART" id="SM00471"/>
    </source>
</evidence>
<reference evidence="2 3" key="1">
    <citation type="journal article" date="2016" name="Nat. Commun.">
        <title>Thousands of microbial genomes shed light on interconnected biogeochemical processes in an aquifer system.</title>
        <authorList>
            <person name="Anantharaman K."/>
            <person name="Brown C.T."/>
            <person name="Hug L.A."/>
            <person name="Sharon I."/>
            <person name="Castelle C.J."/>
            <person name="Probst A.J."/>
            <person name="Thomas B.C."/>
            <person name="Singh A."/>
            <person name="Wilkins M.J."/>
            <person name="Karaoz U."/>
            <person name="Brodie E.L."/>
            <person name="Williams K.H."/>
            <person name="Hubbard S.S."/>
            <person name="Banfield J.F."/>
        </authorList>
    </citation>
    <scope>NUCLEOTIDE SEQUENCE [LARGE SCALE GENOMIC DNA]</scope>
</reference>
<dbReference type="EMBL" id="MFGO01000010">
    <property type="protein sequence ID" value="OGF41375.1"/>
    <property type="molecule type" value="Genomic_DNA"/>
</dbReference>
<evidence type="ECO:0000313" key="2">
    <source>
        <dbReference type="EMBL" id="OGF41375.1"/>
    </source>
</evidence>
<feature type="domain" description="HD/PDEase" evidence="1">
    <location>
        <begin position="40"/>
        <end position="154"/>
    </location>
</feature>
<protein>
    <recommendedName>
        <fullName evidence="1">HD/PDEase domain-containing protein</fullName>
    </recommendedName>
</protein>
<dbReference type="PANTHER" id="PTHR46246">
    <property type="entry name" value="GUANOSINE-3',5'-BIS(DIPHOSPHATE) 3'-PYROPHOSPHOHYDROLASE MESH1"/>
    <property type="match status" value="1"/>
</dbReference>
<dbReference type="GO" id="GO:0008893">
    <property type="term" value="F:guanosine-3',5'-bis(diphosphate) 3'-diphosphatase activity"/>
    <property type="evidence" value="ECO:0007669"/>
    <property type="project" value="TreeGrafter"/>
</dbReference>
<evidence type="ECO:0000313" key="3">
    <source>
        <dbReference type="Proteomes" id="UP000177579"/>
    </source>
</evidence>
<dbReference type="PANTHER" id="PTHR46246:SF1">
    <property type="entry name" value="GUANOSINE-3',5'-BIS(DIPHOSPHATE) 3'-PYROPHOSPHOHYDROLASE MESH1"/>
    <property type="match status" value="1"/>
</dbReference>
<dbReference type="AlphaFoldDB" id="A0A1F5TR22"/>
<dbReference type="Pfam" id="PF13328">
    <property type="entry name" value="HD_4"/>
    <property type="match status" value="1"/>
</dbReference>
<dbReference type="SUPFAM" id="SSF109604">
    <property type="entry name" value="HD-domain/PDEase-like"/>
    <property type="match status" value="1"/>
</dbReference>
<comment type="caution">
    <text evidence="2">The sequence shown here is derived from an EMBL/GenBank/DDBJ whole genome shotgun (WGS) entry which is preliminary data.</text>
</comment>
<dbReference type="Proteomes" id="UP000177579">
    <property type="component" value="Unassembled WGS sequence"/>
</dbReference>
<name>A0A1F5TR22_9BACT</name>
<dbReference type="SMART" id="SM00471">
    <property type="entry name" value="HDc"/>
    <property type="match status" value="1"/>
</dbReference>
<proteinExistence type="predicted"/>
<dbReference type="InterPro" id="IPR003607">
    <property type="entry name" value="HD/PDEase_dom"/>
</dbReference>
<gene>
    <name evidence="2" type="ORF">A2531_07245</name>
</gene>
<organism evidence="2 3">
    <name type="scientific">Candidatus Falkowbacteria bacterium RIFOXYD2_FULL_34_120</name>
    <dbReference type="NCBI Taxonomy" id="1798007"/>
    <lineage>
        <taxon>Bacteria</taxon>
        <taxon>Candidatus Falkowiibacteriota</taxon>
    </lineage>
</organism>
<sequence length="189" mass="22390">MNRKDFEQLLEGKFTIQEIQMIMMAYRFSKYGHKNQLRKNGDRYFNHPREVAAIAMTEFNIFDYELIIAALLHDIPEDSHIFKNNDIELIFGTNVYLLVSGMTKDPGEDKEEYLKKIFSGKIPNINMLLLVKLKTLKILDRIHNLRDAIKTNVWSIEKLEKYKEHARKFMLVEAKKINTHLAQKLEELF</sequence>
<dbReference type="InterPro" id="IPR052194">
    <property type="entry name" value="MESH1"/>
</dbReference>
<dbReference type="Gene3D" id="1.10.3210.10">
    <property type="entry name" value="Hypothetical protein af1432"/>
    <property type="match status" value="1"/>
</dbReference>
<accession>A0A1F5TR22</accession>